<dbReference type="EMBL" id="CP040637">
    <property type="protein sequence ID" value="QCW02750.1"/>
    <property type="molecule type" value="Genomic_DNA"/>
</dbReference>
<dbReference type="KEGG" id="npl:FGF80_05665"/>
<dbReference type="InterPro" id="IPR052701">
    <property type="entry name" value="GAG_Ulvan_Degrading_Sulfatases"/>
</dbReference>
<dbReference type="PANTHER" id="PTHR43751">
    <property type="entry name" value="SULFATASE"/>
    <property type="match status" value="1"/>
</dbReference>
<dbReference type="GeneID" id="96155444"/>
<protein>
    <submittedName>
        <fullName evidence="4">Sulfatase</fullName>
    </submittedName>
</protein>
<reference evidence="5" key="1">
    <citation type="submission" date="2019-05" db="EMBL/GenBank/DDBJ databases">
        <title>Complete Genome Sequence and Methylation Pattern of the Halophilic Archaeon Natrinema pallidum BOL6-1.</title>
        <authorList>
            <person name="DasSarma P."/>
            <person name="DasSarma B.P."/>
            <person name="DasSarma S.L."/>
            <person name="Martinez F.L."/>
            <person name="Guzman D."/>
            <person name="Roberts R.J."/>
            <person name="DasSarma S."/>
        </authorList>
    </citation>
    <scope>NUCLEOTIDE SEQUENCE [LARGE SCALE GENOMIC DNA]</scope>
    <source>
        <strain evidence="5">BOL6-1</strain>
    </source>
</reference>
<name>A0A4P9TG74_9EURY</name>
<evidence type="ECO:0000313" key="5">
    <source>
        <dbReference type="Proteomes" id="UP000307562"/>
    </source>
</evidence>
<accession>A0A4P9TG74</accession>
<dbReference type="InterPro" id="IPR017850">
    <property type="entry name" value="Alkaline_phosphatase_core_sf"/>
</dbReference>
<dbReference type="SUPFAM" id="SSF53649">
    <property type="entry name" value="Alkaline phosphatase-like"/>
    <property type="match status" value="1"/>
</dbReference>
<feature type="region of interest" description="Disordered" evidence="2">
    <location>
        <begin position="413"/>
        <end position="446"/>
    </location>
</feature>
<dbReference type="Proteomes" id="UP000307562">
    <property type="component" value="Chromosome"/>
</dbReference>
<dbReference type="Pfam" id="PF00884">
    <property type="entry name" value="Sulfatase"/>
    <property type="match status" value="1"/>
</dbReference>
<keyword evidence="5" id="KW-1185">Reference proteome</keyword>
<gene>
    <name evidence="4" type="ORF">FGF80_05665</name>
</gene>
<evidence type="ECO:0000256" key="1">
    <source>
        <dbReference type="PIRSR" id="PIRSR600917-52"/>
    </source>
</evidence>
<evidence type="ECO:0000259" key="3">
    <source>
        <dbReference type="Pfam" id="PF00884"/>
    </source>
</evidence>
<feature type="modified residue" description="3-oxoalanine (Ser)" evidence="1">
    <location>
        <position position="52"/>
    </location>
</feature>
<dbReference type="PANTHER" id="PTHR43751:SF3">
    <property type="entry name" value="SULFATASE N-TERMINAL DOMAIN-CONTAINING PROTEIN"/>
    <property type="match status" value="1"/>
</dbReference>
<organism evidence="4 5">
    <name type="scientific">Natrinema pallidum</name>
    <dbReference type="NCBI Taxonomy" id="69527"/>
    <lineage>
        <taxon>Archaea</taxon>
        <taxon>Methanobacteriati</taxon>
        <taxon>Methanobacteriota</taxon>
        <taxon>Stenosarchaea group</taxon>
        <taxon>Halobacteria</taxon>
        <taxon>Halobacteriales</taxon>
        <taxon>Natrialbaceae</taxon>
        <taxon>Natrinema</taxon>
    </lineage>
</organism>
<dbReference type="AlphaFoldDB" id="A0A4P9TG74"/>
<evidence type="ECO:0000256" key="2">
    <source>
        <dbReference type="SAM" id="MobiDB-lite"/>
    </source>
</evidence>
<comment type="PTM">
    <text evidence="1">The conversion to 3-oxoalanine (also known as C-formylglycine, FGly), of a serine or cysteine residue in prokaryotes and of a cysteine residue in eukaryotes, is critical for catalytic activity.</text>
</comment>
<sequence length="475" mass="52908">MSPPNVLLIVLDSVRARNTSLHGYHRETTPVLDRFAEGATWYTQARAPGVHSITSHVSLFTGYAVAQHQATDHGVSLESGHTIWETLAEQYGYETGLFTPNSIVCESSNLADFFDYSVGPKRRIEAFPEAISPQDISGDPSYVEYVAECLRDDRPLRSIWNGLARLTESGSLAHAPSKEHGGIYADELLEWVDDRTGPWAACLNLMDAHYPYVPADEYDRWGGRKLRAIRDDVPDGPLVNAGFFEDRPWWQLAVLETMYDGCIRQADAHVGELLTGLRERGAFDDTLVVVTADHGEGFGEPSVVSPSARLVDHNWGIDDVITHVPLVVKQPNQRKGETITDPVSLAAFPSVVERTLEGESVPSFVSDEPVLTTCYRLEKPDESLSIPRAEQEPYLGPWHARYRPVEHGVETDVHHRGTEMTVHSPDPRSSYKRSRDPPGDSIESTIDALERVNVVAGERDLSDDVETRLEELGYR</sequence>
<dbReference type="Gene3D" id="3.40.720.10">
    <property type="entry name" value="Alkaline Phosphatase, subunit A"/>
    <property type="match status" value="1"/>
</dbReference>
<evidence type="ECO:0000313" key="4">
    <source>
        <dbReference type="EMBL" id="QCW02750.1"/>
    </source>
</evidence>
<dbReference type="InterPro" id="IPR000917">
    <property type="entry name" value="Sulfatase_N"/>
</dbReference>
<dbReference type="RefSeq" id="WP_138652730.1">
    <property type="nucleotide sequence ID" value="NZ_CP040637.1"/>
</dbReference>
<feature type="domain" description="Sulfatase N-terminal" evidence="3">
    <location>
        <begin position="4"/>
        <end position="345"/>
    </location>
</feature>
<proteinExistence type="predicted"/>